<evidence type="ECO:0008006" key="3">
    <source>
        <dbReference type="Google" id="ProtNLM"/>
    </source>
</evidence>
<dbReference type="EMBL" id="CP049889">
    <property type="protein sequence ID" value="QIK51422.1"/>
    <property type="molecule type" value="Genomic_DNA"/>
</dbReference>
<dbReference type="KEGG" id="jpo:G7058_04730"/>
<protein>
    <recommendedName>
        <fullName evidence="3">Nitroreductase</fullName>
    </recommendedName>
</protein>
<organism evidence="1 2">
    <name type="scientific">Jeotgalibaca porci</name>
    <dbReference type="NCBI Taxonomy" id="1868793"/>
    <lineage>
        <taxon>Bacteria</taxon>
        <taxon>Bacillati</taxon>
        <taxon>Bacillota</taxon>
        <taxon>Bacilli</taxon>
        <taxon>Lactobacillales</taxon>
        <taxon>Carnobacteriaceae</taxon>
        <taxon>Jeotgalibaca</taxon>
    </lineage>
</organism>
<dbReference type="GeneID" id="94552573"/>
<dbReference type="AlphaFoldDB" id="A0A6G7WGP8"/>
<dbReference type="RefSeq" id="WP_166062477.1">
    <property type="nucleotide sequence ID" value="NZ_CP049889.1"/>
</dbReference>
<dbReference type="Gene3D" id="3.40.109.10">
    <property type="entry name" value="NADH Oxidase"/>
    <property type="match status" value="1"/>
</dbReference>
<sequence length="157" mass="17541">MDFTKVAALNRPTEKLVAIELTDAQIEAIIVAGLTAPIPENLHDKFHITFYSEQEDAKGPINIVVSLKDGEEAESSNYLFAGMIMCQMQLATTNSLLAYQYITEDEGFARISSPEAKKEIGIPANYTPIQQLRVGYPENRVDSRETHTLSSLMERFN</sequence>
<dbReference type="Proteomes" id="UP000501830">
    <property type="component" value="Chromosome"/>
</dbReference>
<reference evidence="1 2" key="1">
    <citation type="journal article" date="2017" name="Int. J. Syst. Evol. Microbiol.">
        <title>Jeotgalibaca porci sp. nov. and Jeotgalibaca arthritidis sp. nov., isolated from pigs, and emended description of the genus Jeotgalibaca.</title>
        <authorList>
            <person name="Zamora L."/>
            <person name="Perez-Sancho M."/>
            <person name="Dominguez L."/>
            <person name="Fernandez-Garayzabal J.F."/>
            <person name="Vela A.I."/>
        </authorList>
    </citation>
    <scope>NUCLEOTIDE SEQUENCE [LARGE SCALE GENOMIC DNA]</scope>
    <source>
        <strain evidence="1 2">CCUG 69148</strain>
    </source>
</reference>
<gene>
    <name evidence="1" type="ORF">G7058_04730</name>
</gene>
<evidence type="ECO:0000313" key="2">
    <source>
        <dbReference type="Proteomes" id="UP000501830"/>
    </source>
</evidence>
<name>A0A6G7WGP8_9LACT</name>
<accession>A0A6G7WGP8</accession>
<keyword evidence="2" id="KW-1185">Reference proteome</keyword>
<dbReference type="GO" id="GO:0016491">
    <property type="term" value="F:oxidoreductase activity"/>
    <property type="evidence" value="ECO:0007669"/>
    <property type="project" value="InterPro"/>
</dbReference>
<dbReference type="InterPro" id="IPR000415">
    <property type="entry name" value="Nitroreductase-like"/>
</dbReference>
<dbReference type="SUPFAM" id="SSF55469">
    <property type="entry name" value="FMN-dependent nitroreductase-like"/>
    <property type="match status" value="1"/>
</dbReference>
<proteinExistence type="predicted"/>
<evidence type="ECO:0000313" key="1">
    <source>
        <dbReference type="EMBL" id="QIK51422.1"/>
    </source>
</evidence>